<name>A0ABR3JD63_9AGAR</name>
<dbReference type="SUPFAM" id="SSF50475">
    <property type="entry name" value="FMN-binding split barrel"/>
    <property type="match status" value="1"/>
</dbReference>
<evidence type="ECO:0000313" key="3">
    <source>
        <dbReference type="EMBL" id="KAL0953643.1"/>
    </source>
</evidence>
<dbReference type="EMBL" id="JASNQZ010000008">
    <property type="protein sequence ID" value="KAL0953643.1"/>
    <property type="molecule type" value="Genomic_DNA"/>
</dbReference>
<organism evidence="3 4">
    <name type="scientific">Hohenbuehelia grisea</name>
    <dbReference type="NCBI Taxonomy" id="104357"/>
    <lineage>
        <taxon>Eukaryota</taxon>
        <taxon>Fungi</taxon>
        <taxon>Dikarya</taxon>
        <taxon>Basidiomycota</taxon>
        <taxon>Agaricomycotina</taxon>
        <taxon>Agaricomycetes</taxon>
        <taxon>Agaricomycetidae</taxon>
        <taxon>Agaricales</taxon>
        <taxon>Pleurotineae</taxon>
        <taxon>Pleurotaceae</taxon>
        <taxon>Hohenbuehelia</taxon>
    </lineage>
</organism>
<dbReference type="PANTHER" id="PTHR30466:SF1">
    <property type="entry name" value="FMN REDUCTASE (NADH) RUTF"/>
    <property type="match status" value="1"/>
</dbReference>
<accession>A0ABR3JD63</accession>
<evidence type="ECO:0000259" key="2">
    <source>
        <dbReference type="SMART" id="SM00903"/>
    </source>
</evidence>
<dbReference type="InterPro" id="IPR012349">
    <property type="entry name" value="Split_barrel_FMN-bd"/>
</dbReference>
<protein>
    <recommendedName>
        <fullName evidence="2">Flavin reductase like domain-containing protein</fullName>
    </recommendedName>
</protein>
<keyword evidence="1" id="KW-0560">Oxidoreductase</keyword>
<dbReference type="PANTHER" id="PTHR30466">
    <property type="entry name" value="FLAVIN REDUCTASE"/>
    <property type="match status" value="1"/>
</dbReference>
<dbReference type="InterPro" id="IPR002563">
    <property type="entry name" value="Flavin_Rdtase-like_dom"/>
</dbReference>
<evidence type="ECO:0000256" key="1">
    <source>
        <dbReference type="ARBA" id="ARBA00023002"/>
    </source>
</evidence>
<feature type="domain" description="Flavin reductase like" evidence="2">
    <location>
        <begin position="36"/>
        <end position="228"/>
    </location>
</feature>
<dbReference type="SMART" id="SM00903">
    <property type="entry name" value="Flavin_Reduct"/>
    <property type="match status" value="1"/>
</dbReference>
<dbReference type="InterPro" id="IPR050268">
    <property type="entry name" value="NADH-dep_flavin_reductase"/>
</dbReference>
<gene>
    <name evidence="3" type="ORF">HGRIS_004847</name>
</gene>
<proteinExistence type="predicted"/>
<evidence type="ECO:0000313" key="4">
    <source>
        <dbReference type="Proteomes" id="UP001556367"/>
    </source>
</evidence>
<keyword evidence="4" id="KW-1185">Reference proteome</keyword>
<dbReference type="Pfam" id="PF01613">
    <property type="entry name" value="Flavin_Reduct"/>
    <property type="match status" value="1"/>
</dbReference>
<dbReference type="Gene3D" id="2.30.110.10">
    <property type="entry name" value="Electron Transport, Fmn-binding Protein, Chain A"/>
    <property type="match status" value="1"/>
</dbReference>
<dbReference type="Proteomes" id="UP001556367">
    <property type="component" value="Unassembled WGS sequence"/>
</dbReference>
<comment type="caution">
    <text evidence="3">The sequence shown here is derived from an EMBL/GenBank/DDBJ whole genome shotgun (WGS) entry which is preliminary data.</text>
</comment>
<sequence length="237" mass="25549">MSVLQRVGKHVARCHHTRALSSRTDQKLQSHLRALLRETAQPVAVVTAAPTLTSAGNTGSPAQTPHLPFRGATLSSFTSIAMEPFPLVTFALRVPSRMAAALKAASPDAPSHMAISLLAADQADAALIFSRPDLHPDPFATMPYSLTEDGLPVLAGSLGAFSCKLVATPLPLYDMDFLAGNKDEVEALKESIGQSELFIARVTRMERQGEEMSDQKSPLIYHRRSFTSCYPVDPLPS</sequence>
<reference evidence="4" key="1">
    <citation type="submission" date="2024-06" db="EMBL/GenBank/DDBJ databases">
        <title>Multi-omics analyses provide insights into the biosynthesis of the anticancer antibiotic pleurotin in Hohenbuehelia grisea.</title>
        <authorList>
            <person name="Weaver J.A."/>
            <person name="Alberti F."/>
        </authorList>
    </citation>
    <scope>NUCLEOTIDE SEQUENCE [LARGE SCALE GENOMIC DNA]</scope>
    <source>
        <strain evidence="4">T-177</strain>
    </source>
</reference>